<comment type="caution">
    <text evidence="2">The sequence shown here is derived from an EMBL/GenBank/DDBJ whole genome shotgun (WGS) entry which is preliminary data.</text>
</comment>
<organism evidence="2 3">
    <name type="scientific">Sessilibacter corallicola</name>
    <dbReference type="NCBI Taxonomy" id="2904075"/>
    <lineage>
        <taxon>Bacteria</taxon>
        <taxon>Pseudomonadati</taxon>
        <taxon>Pseudomonadota</taxon>
        <taxon>Gammaproteobacteria</taxon>
        <taxon>Cellvibrionales</taxon>
        <taxon>Cellvibrionaceae</taxon>
        <taxon>Sessilibacter</taxon>
    </lineage>
</organism>
<reference evidence="2 3" key="1">
    <citation type="submission" date="2024-04" db="EMBL/GenBank/DDBJ databases">
        <title>Draft genome sequence of Sessilibacter corallicola NBRC 116591.</title>
        <authorList>
            <person name="Miyakawa T."/>
            <person name="Kusuya Y."/>
            <person name="Miura T."/>
        </authorList>
    </citation>
    <scope>NUCLEOTIDE SEQUENCE [LARGE SCALE GENOMIC DNA]</scope>
    <source>
        <strain evidence="2 3">KU-00831-HH</strain>
    </source>
</reference>
<feature type="compositionally biased region" description="Gly residues" evidence="1">
    <location>
        <begin position="217"/>
        <end position="228"/>
    </location>
</feature>
<dbReference type="Pfam" id="PF06693">
    <property type="entry name" value="DUF1190"/>
    <property type="match status" value="1"/>
</dbReference>
<evidence type="ECO:0000313" key="2">
    <source>
        <dbReference type="EMBL" id="GAA6166258.1"/>
    </source>
</evidence>
<feature type="region of interest" description="Disordered" evidence="1">
    <location>
        <begin position="209"/>
        <end position="228"/>
    </location>
</feature>
<keyword evidence="3" id="KW-1185">Reference proteome</keyword>
<name>A0ABQ0A3N3_9GAMM</name>
<evidence type="ECO:0000256" key="1">
    <source>
        <dbReference type="SAM" id="MobiDB-lite"/>
    </source>
</evidence>
<accession>A0ABQ0A3N3</accession>
<dbReference type="EMBL" id="BAABWN010000001">
    <property type="protein sequence ID" value="GAA6166258.1"/>
    <property type="molecule type" value="Genomic_DNA"/>
</dbReference>
<dbReference type="RefSeq" id="WP_233086691.1">
    <property type="nucleotide sequence ID" value="NZ_BAABWN010000001.1"/>
</dbReference>
<protein>
    <submittedName>
        <fullName evidence="2">DUF1190 family protein</fullName>
    </submittedName>
</protein>
<gene>
    <name evidence="2" type="ORF">NBRC116591_00680</name>
</gene>
<sequence length="228" mass="24818">MKRTRSINLERMRKLEDDNLSQPTPLRSKLKPLAVSVAAAVLVACSDGGEEAVVYSDIADCISKNPDQVDVCESAYNDAVNVAQESGPKYTSLEACTYDFGNRNCVPYQADSGQNWFIPAVAGFMLAEVIDEVGDAFERRRYRSAPLYTSYSRYSPFYGQWSSVDGYTYGTSRYGKIKVSDNAFKPKPKITRTISRGGFGSTVAAKSNWGGSSKSKGGWGSSKGGWGG</sequence>
<dbReference type="Proteomes" id="UP001465153">
    <property type="component" value="Unassembled WGS sequence"/>
</dbReference>
<evidence type="ECO:0000313" key="3">
    <source>
        <dbReference type="Proteomes" id="UP001465153"/>
    </source>
</evidence>
<dbReference type="InterPro" id="IPR009576">
    <property type="entry name" value="Biofilm_formation_YgiB"/>
</dbReference>
<proteinExistence type="predicted"/>